<keyword evidence="2" id="KW-1185">Reference proteome</keyword>
<evidence type="ECO:0000313" key="2">
    <source>
        <dbReference type="Proteomes" id="UP000634136"/>
    </source>
</evidence>
<dbReference type="EMBL" id="JAAIUW010000006">
    <property type="protein sequence ID" value="KAF7825449.1"/>
    <property type="molecule type" value="Genomic_DNA"/>
</dbReference>
<accession>A0A834TWJ7</accession>
<name>A0A834TWJ7_9FABA</name>
<protein>
    <submittedName>
        <fullName evidence="1">Uncharacterized protein</fullName>
    </submittedName>
</protein>
<comment type="caution">
    <text evidence="1">The sequence shown here is derived from an EMBL/GenBank/DDBJ whole genome shotgun (WGS) entry which is preliminary data.</text>
</comment>
<organism evidence="1 2">
    <name type="scientific">Senna tora</name>
    <dbReference type="NCBI Taxonomy" id="362788"/>
    <lineage>
        <taxon>Eukaryota</taxon>
        <taxon>Viridiplantae</taxon>
        <taxon>Streptophyta</taxon>
        <taxon>Embryophyta</taxon>
        <taxon>Tracheophyta</taxon>
        <taxon>Spermatophyta</taxon>
        <taxon>Magnoliopsida</taxon>
        <taxon>eudicotyledons</taxon>
        <taxon>Gunneridae</taxon>
        <taxon>Pentapetalae</taxon>
        <taxon>rosids</taxon>
        <taxon>fabids</taxon>
        <taxon>Fabales</taxon>
        <taxon>Fabaceae</taxon>
        <taxon>Caesalpinioideae</taxon>
        <taxon>Cassia clade</taxon>
        <taxon>Senna</taxon>
    </lineage>
</organism>
<gene>
    <name evidence="1" type="ORF">G2W53_016613</name>
</gene>
<dbReference type="Proteomes" id="UP000634136">
    <property type="component" value="Unassembled WGS sequence"/>
</dbReference>
<sequence>MMMMGTQVHKSRISGALAVSGGTDLVGNADAALTGESGGFTVVESGDGAGGRLEAVTDGLFVGGHGGHSDEALDAGTAARGKTSFVCQIWDAWSHFTRHRPTCHRRLRHRTTRHRHAQHHHASQLHHACHVNQLIQTAE</sequence>
<proteinExistence type="predicted"/>
<dbReference type="AlphaFoldDB" id="A0A834TWJ7"/>
<reference evidence="1" key="1">
    <citation type="submission" date="2020-09" db="EMBL/GenBank/DDBJ databases">
        <title>Genome-Enabled Discovery of Anthraquinone Biosynthesis in Senna tora.</title>
        <authorList>
            <person name="Kang S.-H."/>
            <person name="Pandey R.P."/>
            <person name="Lee C.-M."/>
            <person name="Sim J.-S."/>
            <person name="Jeong J.-T."/>
            <person name="Choi B.-S."/>
            <person name="Jung M."/>
            <person name="Ginzburg D."/>
            <person name="Zhao K."/>
            <person name="Won S.Y."/>
            <person name="Oh T.-J."/>
            <person name="Yu Y."/>
            <person name="Kim N.-H."/>
            <person name="Lee O.R."/>
            <person name="Lee T.-H."/>
            <person name="Bashyal P."/>
            <person name="Kim T.-S."/>
            <person name="Lee W.-H."/>
            <person name="Kawkins C."/>
            <person name="Kim C.-K."/>
            <person name="Kim J.S."/>
            <person name="Ahn B.O."/>
            <person name="Rhee S.Y."/>
            <person name="Sohng J.K."/>
        </authorList>
    </citation>
    <scope>NUCLEOTIDE SEQUENCE</scope>
    <source>
        <tissue evidence="1">Leaf</tissue>
    </source>
</reference>
<evidence type="ECO:0000313" key="1">
    <source>
        <dbReference type="EMBL" id="KAF7825449.1"/>
    </source>
</evidence>